<feature type="compositionally biased region" description="Basic and acidic residues" evidence="5">
    <location>
        <begin position="154"/>
        <end position="165"/>
    </location>
</feature>
<dbReference type="InterPro" id="IPR006259">
    <property type="entry name" value="Adenyl_kin_sub"/>
</dbReference>
<evidence type="ECO:0000313" key="7">
    <source>
        <dbReference type="EMBL" id="CAD9745477.1"/>
    </source>
</evidence>
<reference evidence="7" key="1">
    <citation type="submission" date="2021-01" db="EMBL/GenBank/DDBJ databases">
        <authorList>
            <person name="Corre E."/>
            <person name="Pelletier E."/>
            <person name="Niang G."/>
            <person name="Scheremetjew M."/>
            <person name="Finn R."/>
            <person name="Kale V."/>
            <person name="Holt S."/>
            <person name="Cochrane G."/>
            <person name="Meng A."/>
            <person name="Brown T."/>
            <person name="Cohen L."/>
        </authorList>
    </citation>
    <scope>NUCLEOTIDE SEQUENCE</scope>
    <source>
        <strain evidence="7">CCMP622</strain>
    </source>
</reference>
<dbReference type="HAMAP" id="MF_00235">
    <property type="entry name" value="Adenylate_kinase_Adk"/>
    <property type="match status" value="1"/>
</dbReference>
<dbReference type="PRINTS" id="PR00094">
    <property type="entry name" value="ADENYLTKNASE"/>
</dbReference>
<dbReference type="PROSITE" id="PS00113">
    <property type="entry name" value="ADENYLATE_KINASE"/>
    <property type="match status" value="1"/>
</dbReference>
<evidence type="ECO:0000256" key="1">
    <source>
        <dbReference type="ARBA" id="ARBA00022679"/>
    </source>
</evidence>
<dbReference type="GO" id="GO:0005524">
    <property type="term" value="F:ATP binding"/>
    <property type="evidence" value="ECO:0007669"/>
    <property type="project" value="InterPro"/>
</dbReference>
<dbReference type="GO" id="GO:0004017">
    <property type="term" value="F:AMP kinase activity"/>
    <property type="evidence" value="ECO:0007669"/>
    <property type="project" value="InterPro"/>
</dbReference>
<keyword evidence="3 4" id="KW-0418">Kinase</keyword>
<dbReference type="PANTHER" id="PTHR23359">
    <property type="entry name" value="NUCLEOTIDE KINASE"/>
    <property type="match status" value="1"/>
</dbReference>
<proteinExistence type="inferred from homology"/>
<dbReference type="SUPFAM" id="SSF52540">
    <property type="entry name" value="P-loop containing nucleoside triphosphate hydrolases"/>
    <property type="match status" value="1"/>
</dbReference>
<evidence type="ECO:0000256" key="5">
    <source>
        <dbReference type="SAM" id="MobiDB-lite"/>
    </source>
</evidence>
<dbReference type="FunFam" id="3.40.50.300:FF:000106">
    <property type="entry name" value="Adenylate kinase mitochondrial"/>
    <property type="match status" value="1"/>
</dbReference>
<sequence length="248" mass="27909">MRDIIILLGPPGAGKGTVAPVVKSKLGVPQLSTGDLLRKAVREDSKTAREIKAIMQKGELVPDGIVMELLKDRILHKDCDRGFILDGFPRTLEQARALDALLTKMREKVTMALYINVDPSVLEKRICGRWCHKPSGRVYHVSNHPPKSMKLKNGKADPETMRDDLTGGPLYQRADDTPEALRRRLVDFHKHYDEILAYYRKVKKTVNGNGSIAQVRRRVSVIMDDHMTSTFVVRNAYNLVDASPKSKL</sequence>
<dbReference type="Pfam" id="PF05191">
    <property type="entry name" value="ADK_lid"/>
    <property type="match status" value="1"/>
</dbReference>
<dbReference type="InterPro" id="IPR033690">
    <property type="entry name" value="Adenylat_kinase_CS"/>
</dbReference>
<name>A0A7S2TF23_9EUKA</name>
<dbReference type="InterPro" id="IPR000850">
    <property type="entry name" value="Adenylat/UMP-CMP_kin"/>
</dbReference>
<dbReference type="EMBL" id="HBHP01001280">
    <property type="protein sequence ID" value="CAD9745477.1"/>
    <property type="molecule type" value="Transcribed_RNA"/>
</dbReference>
<keyword evidence="2" id="KW-0547">Nucleotide-binding</keyword>
<dbReference type="NCBIfam" id="TIGR01351">
    <property type="entry name" value="adk"/>
    <property type="match status" value="1"/>
</dbReference>
<dbReference type="Gene3D" id="3.40.50.300">
    <property type="entry name" value="P-loop containing nucleotide triphosphate hydrolases"/>
    <property type="match status" value="1"/>
</dbReference>
<dbReference type="CDD" id="cd01428">
    <property type="entry name" value="ADK"/>
    <property type="match status" value="1"/>
</dbReference>
<comment type="similarity">
    <text evidence="4">Belongs to the adenylate kinase family.</text>
</comment>
<dbReference type="Pfam" id="PF00406">
    <property type="entry name" value="ADK"/>
    <property type="match status" value="1"/>
</dbReference>
<evidence type="ECO:0000259" key="6">
    <source>
        <dbReference type="Pfam" id="PF05191"/>
    </source>
</evidence>
<evidence type="ECO:0000256" key="3">
    <source>
        <dbReference type="ARBA" id="ARBA00022777"/>
    </source>
</evidence>
<feature type="region of interest" description="Disordered" evidence="5">
    <location>
        <begin position="143"/>
        <end position="173"/>
    </location>
</feature>
<evidence type="ECO:0000256" key="4">
    <source>
        <dbReference type="RuleBase" id="RU003330"/>
    </source>
</evidence>
<feature type="domain" description="Adenylate kinase active site lid" evidence="6">
    <location>
        <begin position="129"/>
        <end position="175"/>
    </location>
</feature>
<organism evidence="7">
    <name type="scientific">Lotharella oceanica</name>
    <dbReference type="NCBI Taxonomy" id="641309"/>
    <lineage>
        <taxon>Eukaryota</taxon>
        <taxon>Sar</taxon>
        <taxon>Rhizaria</taxon>
        <taxon>Cercozoa</taxon>
        <taxon>Chlorarachniophyceae</taxon>
        <taxon>Lotharella</taxon>
    </lineage>
</organism>
<dbReference type="InterPro" id="IPR027417">
    <property type="entry name" value="P-loop_NTPase"/>
</dbReference>
<dbReference type="AlphaFoldDB" id="A0A7S2TF23"/>
<protein>
    <recommendedName>
        <fullName evidence="6">Adenylate kinase active site lid domain-containing protein</fullName>
    </recommendedName>
</protein>
<evidence type="ECO:0000256" key="2">
    <source>
        <dbReference type="ARBA" id="ARBA00022741"/>
    </source>
</evidence>
<dbReference type="InterPro" id="IPR007862">
    <property type="entry name" value="Adenylate_kinase_lid-dom"/>
</dbReference>
<accession>A0A7S2TF23</accession>
<gene>
    <name evidence="7" type="ORF">LSP00402_LOCUS818</name>
</gene>
<keyword evidence="1 4" id="KW-0808">Transferase</keyword>